<dbReference type="EMBL" id="NVUL01000001">
    <property type="protein sequence ID" value="PCI82427.1"/>
    <property type="molecule type" value="Genomic_DNA"/>
</dbReference>
<name>A0A2A4XK02_9GAMM</name>
<organism evidence="2 3">
    <name type="scientific">SAR86 cluster bacterium</name>
    <dbReference type="NCBI Taxonomy" id="2030880"/>
    <lineage>
        <taxon>Bacteria</taxon>
        <taxon>Pseudomonadati</taxon>
        <taxon>Pseudomonadota</taxon>
        <taxon>Gammaproteobacteria</taxon>
        <taxon>SAR86 cluster</taxon>
    </lineage>
</organism>
<feature type="transmembrane region" description="Helical" evidence="1">
    <location>
        <begin position="12"/>
        <end position="35"/>
    </location>
</feature>
<keyword evidence="1" id="KW-1133">Transmembrane helix</keyword>
<dbReference type="Proteomes" id="UP000218767">
    <property type="component" value="Unassembled WGS sequence"/>
</dbReference>
<proteinExistence type="predicted"/>
<gene>
    <name evidence="2" type="ORF">COB20_00140</name>
</gene>
<sequence>MTSGVAQIKRQQGVILLAFFAILFIAGAGVLISVLDSNAVAQRRNNNTSIAMREAKELLIAYATLYAVNYNTTNAANPGPGHLPCPDTNGDGIENSPCAATNPLGRLPQSIVLPNGNFFPLSDYNAELDEQFWYSVADNFKRDPLGVINSSTVSGTTLDGQGRIAAVLVAPGSANAAQSRPSNTGSRYLEDSNTTAPNFVSSTAVNPDLFNDRVLAITIDEIMVPVTRQVADLLKAELDAYHVANTWYPADQVEFDLVIAAPATLWLGANDWLAMSNYVRVNLNEATLTFDGCPNISYTVFYNLVDSPDDLRRIGLRC</sequence>
<evidence type="ECO:0000256" key="1">
    <source>
        <dbReference type="SAM" id="Phobius"/>
    </source>
</evidence>
<protein>
    <recommendedName>
        <fullName evidence="4">Type II secretion system protein</fullName>
    </recommendedName>
</protein>
<reference evidence="3" key="1">
    <citation type="submission" date="2017-08" db="EMBL/GenBank/DDBJ databases">
        <title>A dynamic microbial community with high functional redundancy inhabits the cold, oxic subseafloor aquifer.</title>
        <authorList>
            <person name="Tully B.J."/>
            <person name="Wheat C.G."/>
            <person name="Glazer B.T."/>
            <person name="Huber J.A."/>
        </authorList>
    </citation>
    <scope>NUCLEOTIDE SEQUENCE [LARGE SCALE GENOMIC DNA]</scope>
</reference>
<evidence type="ECO:0008006" key="4">
    <source>
        <dbReference type="Google" id="ProtNLM"/>
    </source>
</evidence>
<evidence type="ECO:0000313" key="2">
    <source>
        <dbReference type="EMBL" id="PCI82427.1"/>
    </source>
</evidence>
<keyword evidence="1" id="KW-0812">Transmembrane</keyword>
<accession>A0A2A4XK02</accession>
<keyword evidence="1" id="KW-0472">Membrane</keyword>
<evidence type="ECO:0000313" key="3">
    <source>
        <dbReference type="Proteomes" id="UP000218767"/>
    </source>
</evidence>
<comment type="caution">
    <text evidence="2">The sequence shown here is derived from an EMBL/GenBank/DDBJ whole genome shotgun (WGS) entry which is preliminary data.</text>
</comment>
<dbReference type="AlphaFoldDB" id="A0A2A4XK02"/>